<organism evidence="1 2">
    <name type="scientific">Thelephora ganbajun</name>
    <name type="common">Ganba fungus</name>
    <dbReference type="NCBI Taxonomy" id="370292"/>
    <lineage>
        <taxon>Eukaryota</taxon>
        <taxon>Fungi</taxon>
        <taxon>Dikarya</taxon>
        <taxon>Basidiomycota</taxon>
        <taxon>Agaricomycotina</taxon>
        <taxon>Agaricomycetes</taxon>
        <taxon>Thelephorales</taxon>
        <taxon>Thelephoraceae</taxon>
        <taxon>Thelephora</taxon>
    </lineage>
</organism>
<accession>A0ACB6Z9U5</accession>
<reference evidence="1" key="1">
    <citation type="submission" date="2019-10" db="EMBL/GenBank/DDBJ databases">
        <authorList>
            <consortium name="DOE Joint Genome Institute"/>
            <person name="Kuo A."/>
            <person name="Miyauchi S."/>
            <person name="Kiss E."/>
            <person name="Drula E."/>
            <person name="Kohler A."/>
            <person name="Sanchez-Garcia M."/>
            <person name="Andreopoulos B."/>
            <person name="Barry K.W."/>
            <person name="Bonito G."/>
            <person name="Buee M."/>
            <person name="Carver A."/>
            <person name="Chen C."/>
            <person name="Cichocki N."/>
            <person name="Clum A."/>
            <person name="Culley D."/>
            <person name="Crous P.W."/>
            <person name="Fauchery L."/>
            <person name="Girlanda M."/>
            <person name="Hayes R."/>
            <person name="Keri Z."/>
            <person name="Labutti K."/>
            <person name="Lipzen A."/>
            <person name="Lombard V."/>
            <person name="Magnuson J."/>
            <person name="Maillard F."/>
            <person name="Morin E."/>
            <person name="Murat C."/>
            <person name="Nolan M."/>
            <person name="Ohm R."/>
            <person name="Pangilinan J."/>
            <person name="Pereira M."/>
            <person name="Perotto S."/>
            <person name="Peter M."/>
            <person name="Riley R."/>
            <person name="Sitrit Y."/>
            <person name="Stielow B."/>
            <person name="Szollosi G."/>
            <person name="Zifcakova L."/>
            <person name="Stursova M."/>
            <person name="Spatafora J.W."/>
            <person name="Tedersoo L."/>
            <person name="Vaario L.-M."/>
            <person name="Yamada A."/>
            <person name="Yan M."/>
            <person name="Wang P."/>
            <person name="Xu J."/>
            <person name="Bruns T."/>
            <person name="Baldrian P."/>
            <person name="Vilgalys R."/>
            <person name="Henrissat B."/>
            <person name="Grigoriev I.V."/>
            <person name="Hibbett D."/>
            <person name="Nagy L.G."/>
            <person name="Martin F.M."/>
        </authorList>
    </citation>
    <scope>NUCLEOTIDE SEQUENCE</scope>
    <source>
        <strain evidence="1">P2</strain>
    </source>
</reference>
<keyword evidence="1" id="KW-0418">Kinase</keyword>
<proteinExistence type="predicted"/>
<gene>
    <name evidence="1" type="ORF">BDM02DRAFT_3100092</name>
</gene>
<keyword evidence="1" id="KW-0808">Transferase</keyword>
<comment type="caution">
    <text evidence="1">The sequence shown here is derived from an EMBL/GenBank/DDBJ whole genome shotgun (WGS) entry which is preliminary data.</text>
</comment>
<sequence length="805" mass="89203">MPPEILFKPSLSRKNSRPSNLHISNTSMGWTSGIILDPQVSPEYRPEPIPTTRPSSGSSIVNGGEPRPAGPRSQIASSYHHPPHMEQPTRSPCFIHSHLNNNASLTDWLRAKRMQEAAAKKKRPHQLSMGGTIHGGNDDDEEYAGSLTAQLAETAVSVREMSRQLGRARVLSSIQHVLIVTKARDNRLIKLTRELALYLMLTPRQGDRGLVVYVDAQLRTSRRFDAAGIERDHPDLFVPYPYRRSSWSSTNSSPSSLSGREDRTDPNEQGQLRYWTADMCNTSPHLFDFVVTLGGDGTVLFTSWLFQRIVPPVLPFALGSLGFLTNFDFADHQAVMESAIESGIRVNLRMRFTCTVYRAVKQEEGGKRKAVKRADTGEILMKGLGKAGWEALEGGWMQNADMLTSKEKQIMCFTTRPVESFEVLNDLVVDRGPSPYVSLLELFADDDHLTTVQADGLCVSTPTGSTAYSLSAGGSLVHPEIPSILITPLCPHTLSFRPMLLPDSMELRVCVPFNSRSTAWASFDGRGRIELKQGDHITVTASKYPFPTVCADKQSTDWFSAISRTLGWNQRERQKSFVMVEESAKKKPARRRSITPGKTEARDKAMEEEDEIDQEEDEDEEEDEKFDIDDLSGTETEAKTSPMEPQPTPKPERDWEQRNAEAVAEALSIGNPYLSRVAFSKSGTESGLDSPGRFMGPLPHPPRVSPRHVQWTKGESSDPTAGGDNESGSTTLRLSHPQLRGRLKDHMGPGDIAKTPTLHGHFGRGTVVSDHRGRSKSKETCDVGRRAFAVWGLDESDSNASDNDT</sequence>
<evidence type="ECO:0000313" key="1">
    <source>
        <dbReference type="EMBL" id="KAF9646267.1"/>
    </source>
</evidence>
<keyword evidence="2" id="KW-1185">Reference proteome</keyword>
<dbReference type="Proteomes" id="UP000886501">
    <property type="component" value="Unassembled WGS sequence"/>
</dbReference>
<dbReference type="EMBL" id="MU118063">
    <property type="protein sequence ID" value="KAF9646267.1"/>
    <property type="molecule type" value="Genomic_DNA"/>
</dbReference>
<reference evidence="1" key="2">
    <citation type="journal article" date="2020" name="Nat. Commun.">
        <title>Large-scale genome sequencing of mycorrhizal fungi provides insights into the early evolution of symbiotic traits.</title>
        <authorList>
            <person name="Miyauchi S."/>
            <person name="Kiss E."/>
            <person name="Kuo A."/>
            <person name="Drula E."/>
            <person name="Kohler A."/>
            <person name="Sanchez-Garcia M."/>
            <person name="Morin E."/>
            <person name="Andreopoulos B."/>
            <person name="Barry K.W."/>
            <person name="Bonito G."/>
            <person name="Buee M."/>
            <person name="Carver A."/>
            <person name="Chen C."/>
            <person name="Cichocki N."/>
            <person name="Clum A."/>
            <person name="Culley D."/>
            <person name="Crous P.W."/>
            <person name="Fauchery L."/>
            <person name="Girlanda M."/>
            <person name="Hayes R.D."/>
            <person name="Keri Z."/>
            <person name="LaButti K."/>
            <person name="Lipzen A."/>
            <person name="Lombard V."/>
            <person name="Magnuson J."/>
            <person name="Maillard F."/>
            <person name="Murat C."/>
            <person name="Nolan M."/>
            <person name="Ohm R.A."/>
            <person name="Pangilinan J."/>
            <person name="Pereira M.F."/>
            <person name="Perotto S."/>
            <person name="Peter M."/>
            <person name="Pfister S."/>
            <person name="Riley R."/>
            <person name="Sitrit Y."/>
            <person name="Stielow J.B."/>
            <person name="Szollosi G."/>
            <person name="Zifcakova L."/>
            <person name="Stursova M."/>
            <person name="Spatafora J.W."/>
            <person name="Tedersoo L."/>
            <person name="Vaario L.M."/>
            <person name="Yamada A."/>
            <person name="Yan M."/>
            <person name="Wang P."/>
            <person name="Xu J."/>
            <person name="Bruns T."/>
            <person name="Baldrian P."/>
            <person name="Vilgalys R."/>
            <person name="Dunand C."/>
            <person name="Henrissat B."/>
            <person name="Grigoriev I.V."/>
            <person name="Hibbett D."/>
            <person name="Nagy L.G."/>
            <person name="Martin F.M."/>
        </authorList>
    </citation>
    <scope>NUCLEOTIDE SEQUENCE</scope>
    <source>
        <strain evidence="1">P2</strain>
    </source>
</reference>
<protein>
    <submittedName>
        <fullName evidence="1">ATP-NAD kinase</fullName>
    </submittedName>
</protein>
<evidence type="ECO:0000313" key="2">
    <source>
        <dbReference type="Proteomes" id="UP000886501"/>
    </source>
</evidence>
<name>A0ACB6Z9U5_THEGA</name>